<evidence type="ECO:0000259" key="3">
    <source>
        <dbReference type="PROSITE" id="PS51186"/>
    </source>
</evidence>
<dbReference type="CDD" id="cd04301">
    <property type="entry name" value="NAT_SF"/>
    <property type="match status" value="1"/>
</dbReference>
<dbReference type="Gene3D" id="3.40.630.30">
    <property type="match status" value="1"/>
</dbReference>
<keyword evidence="1" id="KW-0808">Transferase</keyword>
<dbReference type="Pfam" id="PF00583">
    <property type="entry name" value="Acetyltransf_1"/>
    <property type="match status" value="1"/>
</dbReference>
<evidence type="ECO:0000256" key="2">
    <source>
        <dbReference type="ARBA" id="ARBA00023315"/>
    </source>
</evidence>
<evidence type="ECO:0000256" key="1">
    <source>
        <dbReference type="ARBA" id="ARBA00022679"/>
    </source>
</evidence>
<dbReference type="InterPro" id="IPR051016">
    <property type="entry name" value="Diverse_Substrate_AcTransf"/>
</dbReference>
<feature type="domain" description="N-acetyltransferase" evidence="3">
    <location>
        <begin position="10"/>
        <end position="166"/>
    </location>
</feature>
<protein>
    <recommendedName>
        <fullName evidence="3">N-acetyltransferase domain-containing protein</fullName>
    </recommendedName>
</protein>
<dbReference type="PROSITE" id="PS51186">
    <property type="entry name" value="GNAT"/>
    <property type="match status" value="1"/>
</dbReference>
<comment type="caution">
    <text evidence="4">The sequence shown here is derived from an EMBL/GenBank/DDBJ whole genome shotgun (WGS) entry which is preliminary data.</text>
</comment>
<dbReference type="PANTHER" id="PTHR10545:SF29">
    <property type="entry name" value="GH14572P-RELATED"/>
    <property type="match status" value="1"/>
</dbReference>
<sequence>MISHLFSRSLSVRNATSGDCTFVREMISKINKIVYGSDVVPKNFNEVYNQMIQNPKKFPIFVAEEKDEKNKTVPLGAIVTSTMLYIQTCKPSLYIQDLVVDESARGKGVGSVLINHVIDYCKNNEMNYIDLVQPPDSDKFHEKRTKFYTEQGFEIGGRYRLMNLKP</sequence>
<proteinExistence type="predicted"/>
<dbReference type="Proteomes" id="UP001470230">
    <property type="component" value="Unassembled WGS sequence"/>
</dbReference>
<dbReference type="InterPro" id="IPR000182">
    <property type="entry name" value="GNAT_dom"/>
</dbReference>
<keyword evidence="5" id="KW-1185">Reference proteome</keyword>
<organism evidence="4 5">
    <name type="scientific">Tritrichomonas musculus</name>
    <dbReference type="NCBI Taxonomy" id="1915356"/>
    <lineage>
        <taxon>Eukaryota</taxon>
        <taxon>Metamonada</taxon>
        <taxon>Parabasalia</taxon>
        <taxon>Tritrichomonadida</taxon>
        <taxon>Tritrichomonadidae</taxon>
        <taxon>Tritrichomonas</taxon>
    </lineage>
</organism>
<gene>
    <name evidence="4" type="ORF">M9Y10_006467</name>
</gene>
<reference evidence="4 5" key="1">
    <citation type="submission" date="2024-04" db="EMBL/GenBank/DDBJ databases">
        <title>Tritrichomonas musculus Genome.</title>
        <authorList>
            <person name="Alves-Ferreira E."/>
            <person name="Grigg M."/>
            <person name="Lorenzi H."/>
            <person name="Galac M."/>
        </authorList>
    </citation>
    <scope>NUCLEOTIDE SEQUENCE [LARGE SCALE GENOMIC DNA]</scope>
    <source>
        <strain evidence="4 5">EAF2021</strain>
    </source>
</reference>
<accession>A0ABR2JFA0</accession>
<dbReference type="EMBL" id="JAPFFF010000012">
    <property type="protein sequence ID" value="KAK8876272.1"/>
    <property type="molecule type" value="Genomic_DNA"/>
</dbReference>
<name>A0ABR2JFA0_9EUKA</name>
<keyword evidence="2" id="KW-0012">Acyltransferase</keyword>
<dbReference type="SUPFAM" id="SSF55729">
    <property type="entry name" value="Acyl-CoA N-acyltransferases (Nat)"/>
    <property type="match status" value="1"/>
</dbReference>
<dbReference type="InterPro" id="IPR016181">
    <property type="entry name" value="Acyl_CoA_acyltransferase"/>
</dbReference>
<evidence type="ECO:0000313" key="4">
    <source>
        <dbReference type="EMBL" id="KAK8876272.1"/>
    </source>
</evidence>
<dbReference type="PANTHER" id="PTHR10545">
    <property type="entry name" value="DIAMINE N-ACETYLTRANSFERASE"/>
    <property type="match status" value="1"/>
</dbReference>
<evidence type="ECO:0000313" key="5">
    <source>
        <dbReference type="Proteomes" id="UP001470230"/>
    </source>
</evidence>